<keyword evidence="2" id="KW-1185">Reference proteome</keyword>
<dbReference type="AlphaFoldDB" id="A0ABD0JVN4"/>
<evidence type="ECO:0000313" key="1">
    <source>
        <dbReference type="EMBL" id="KAK7478712.1"/>
    </source>
</evidence>
<reference evidence="1 2" key="1">
    <citation type="journal article" date="2023" name="Sci. Data">
        <title>Genome assembly of the Korean intertidal mud-creeper Batillaria attramentaria.</title>
        <authorList>
            <person name="Patra A.K."/>
            <person name="Ho P.T."/>
            <person name="Jun S."/>
            <person name="Lee S.J."/>
            <person name="Kim Y."/>
            <person name="Won Y.J."/>
        </authorList>
    </citation>
    <scope>NUCLEOTIDE SEQUENCE [LARGE SCALE GENOMIC DNA]</scope>
    <source>
        <strain evidence="1">Wonlab-2016</strain>
    </source>
</reference>
<gene>
    <name evidence="1" type="ORF">BaRGS_00030016</name>
</gene>
<organism evidence="1 2">
    <name type="scientific">Batillaria attramentaria</name>
    <dbReference type="NCBI Taxonomy" id="370345"/>
    <lineage>
        <taxon>Eukaryota</taxon>
        <taxon>Metazoa</taxon>
        <taxon>Spiralia</taxon>
        <taxon>Lophotrochozoa</taxon>
        <taxon>Mollusca</taxon>
        <taxon>Gastropoda</taxon>
        <taxon>Caenogastropoda</taxon>
        <taxon>Sorbeoconcha</taxon>
        <taxon>Cerithioidea</taxon>
        <taxon>Batillariidae</taxon>
        <taxon>Batillaria</taxon>
    </lineage>
</organism>
<dbReference type="EMBL" id="JACVVK020000318">
    <property type="protein sequence ID" value="KAK7478712.1"/>
    <property type="molecule type" value="Genomic_DNA"/>
</dbReference>
<feature type="non-terminal residue" evidence="1">
    <location>
        <position position="120"/>
    </location>
</feature>
<sequence length="120" mass="14300">MLERGWWNGEIFEYLRDWERTIANNSDVPIFTMTIRWVRSKRLNDFLGTKRDRQFCQAVADKCCFHNMPQLRQLDKNWRDQCNWKNGAKFNVFYRKGVNEVTDTHSSEKTTPSSPPPALL</sequence>
<accession>A0ABD0JVN4</accession>
<comment type="caution">
    <text evidence="1">The sequence shown here is derived from an EMBL/GenBank/DDBJ whole genome shotgun (WGS) entry which is preliminary data.</text>
</comment>
<evidence type="ECO:0000313" key="2">
    <source>
        <dbReference type="Proteomes" id="UP001519460"/>
    </source>
</evidence>
<protein>
    <submittedName>
        <fullName evidence="1">Uncharacterized protein</fullName>
    </submittedName>
</protein>
<dbReference type="Proteomes" id="UP001519460">
    <property type="component" value="Unassembled WGS sequence"/>
</dbReference>
<proteinExistence type="predicted"/>
<name>A0ABD0JVN4_9CAEN</name>